<dbReference type="FunCoup" id="A0A068TWJ9">
    <property type="interactions" value="1899"/>
</dbReference>
<feature type="compositionally biased region" description="Basic and acidic residues" evidence="1">
    <location>
        <begin position="568"/>
        <end position="577"/>
    </location>
</feature>
<feature type="compositionally biased region" description="Basic and acidic residues" evidence="1">
    <location>
        <begin position="83"/>
        <end position="93"/>
    </location>
</feature>
<name>A0A068TWJ9_COFCA</name>
<feature type="region of interest" description="Disordered" evidence="1">
    <location>
        <begin position="485"/>
        <end position="520"/>
    </location>
</feature>
<dbReference type="PANTHER" id="PTHR32091">
    <property type="entry name" value="EUKARYOTIC TRANSLATION INITIATION FACTOR 4B"/>
    <property type="match status" value="1"/>
</dbReference>
<dbReference type="EMBL" id="HG739088">
    <property type="protein sequence ID" value="CDO99693.1"/>
    <property type="molecule type" value="Genomic_DNA"/>
</dbReference>
<dbReference type="OrthoDB" id="48651at2759"/>
<evidence type="ECO:0000313" key="2">
    <source>
        <dbReference type="EMBL" id="CDO99693.1"/>
    </source>
</evidence>
<dbReference type="Proteomes" id="UP000295252">
    <property type="component" value="Chromosome IV"/>
</dbReference>
<feature type="region of interest" description="Disordered" evidence="1">
    <location>
        <begin position="411"/>
        <end position="447"/>
    </location>
</feature>
<feature type="compositionally biased region" description="Basic and acidic residues" evidence="1">
    <location>
        <begin position="419"/>
        <end position="431"/>
    </location>
</feature>
<accession>A0A068TWJ9</accession>
<dbReference type="PANTHER" id="PTHR32091:SF4">
    <property type="entry name" value="OS07G0546100 PROTEIN"/>
    <property type="match status" value="1"/>
</dbReference>
<protein>
    <submittedName>
        <fullName evidence="2">Uncharacterized protein</fullName>
    </submittedName>
</protein>
<evidence type="ECO:0000313" key="3">
    <source>
        <dbReference type="Proteomes" id="UP000295252"/>
    </source>
</evidence>
<feature type="compositionally biased region" description="Polar residues" evidence="1">
    <location>
        <begin position="131"/>
        <end position="142"/>
    </location>
</feature>
<dbReference type="Gramene" id="CDO99693">
    <property type="protein sequence ID" value="CDO99693"/>
    <property type="gene ID" value="GSCOC_T00029366001"/>
</dbReference>
<proteinExistence type="predicted"/>
<dbReference type="InParanoid" id="A0A068TWJ9"/>
<dbReference type="STRING" id="49390.A0A068TWJ9"/>
<dbReference type="GO" id="GO:0003743">
    <property type="term" value="F:translation initiation factor activity"/>
    <property type="evidence" value="ECO:0007669"/>
    <property type="project" value="InterPro"/>
</dbReference>
<keyword evidence="3" id="KW-1185">Reference proteome</keyword>
<reference evidence="3" key="1">
    <citation type="journal article" date="2014" name="Science">
        <title>The coffee genome provides insight into the convergent evolution of caffeine biosynthesis.</title>
        <authorList>
            <person name="Denoeud F."/>
            <person name="Carretero-Paulet L."/>
            <person name="Dereeper A."/>
            <person name="Droc G."/>
            <person name="Guyot R."/>
            <person name="Pietrella M."/>
            <person name="Zheng C."/>
            <person name="Alberti A."/>
            <person name="Anthony F."/>
            <person name="Aprea G."/>
            <person name="Aury J.M."/>
            <person name="Bento P."/>
            <person name="Bernard M."/>
            <person name="Bocs S."/>
            <person name="Campa C."/>
            <person name="Cenci A."/>
            <person name="Combes M.C."/>
            <person name="Crouzillat D."/>
            <person name="Da Silva C."/>
            <person name="Daddiego L."/>
            <person name="De Bellis F."/>
            <person name="Dussert S."/>
            <person name="Garsmeur O."/>
            <person name="Gayraud T."/>
            <person name="Guignon V."/>
            <person name="Jahn K."/>
            <person name="Jamilloux V."/>
            <person name="Joet T."/>
            <person name="Labadie K."/>
            <person name="Lan T."/>
            <person name="Leclercq J."/>
            <person name="Lepelley M."/>
            <person name="Leroy T."/>
            <person name="Li L.T."/>
            <person name="Librado P."/>
            <person name="Lopez L."/>
            <person name="Munoz A."/>
            <person name="Noel B."/>
            <person name="Pallavicini A."/>
            <person name="Perrotta G."/>
            <person name="Poncet V."/>
            <person name="Pot D."/>
            <person name="Priyono X."/>
            <person name="Rigoreau M."/>
            <person name="Rouard M."/>
            <person name="Rozas J."/>
            <person name="Tranchant-Dubreuil C."/>
            <person name="VanBuren R."/>
            <person name="Zhang Q."/>
            <person name="Andrade A.C."/>
            <person name="Argout X."/>
            <person name="Bertrand B."/>
            <person name="de Kochko A."/>
            <person name="Graziosi G."/>
            <person name="Henry R.J."/>
            <person name="Jayarama X."/>
            <person name="Ming R."/>
            <person name="Nagai C."/>
            <person name="Rounsley S."/>
            <person name="Sankoff D."/>
            <person name="Giuliano G."/>
            <person name="Albert V.A."/>
            <person name="Wincker P."/>
            <person name="Lashermes P."/>
        </authorList>
    </citation>
    <scope>NUCLEOTIDE SEQUENCE [LARGE SCALE GENOMIC DNA]</scope>
    <source>
        <strain evidence="3">cv. DH200-94</strain>
    </source>
</reference>
<dbReference type="InterPro" id="IPR010433">
    <property type="entry name" value="EIF-4B_pln"/>
</dbReference>
<dbReference type="PhylomeDB" id="A0A068TWJ9"/>
<organism evidence="2 3">
    <name type="scientific">Coffea canephora</name>
    <name type="common">Robusta coffee</name>
    <dbReference type="NCBI Taxonomy" id="49390"/>
    <lineage>
        <taxon>Eukaryota</taxon>
        <taxon>Viridiplantae</taxon>
        <taxon>Streptophyta</taxon>
        <taxon>Embryophyta</taxon>
        <taxon>Tracheophyta</taxon>
        <taxon>Spermatophyta</taxon>
        <taxon>Magnoliopsida</taxon>
        <taxon>eudicotyledons</taxon>
        <taxon>Gunneridae</taxon>
        <taxon>Pentapetalae</taxon>
        <taxon>asterids</taxon>
        <taxon>lamiids</taxon>
        <taxon>Gentianales</taxon>
        <taxon>Rubiaceae</taxon>
        <taxon>Ixoroideae</taxon>
        <taxon>Gardenieae complex</taxon>
        <taxon>Bertiereae - Coffeeae clade</taxon>
        <taxon>Coffeeae</taxon>
        <taxon>Coffea</taxon>
    </lineage>
</organism>
<feature type="region of interest" description="Disordered" evidence="1">
    <location>
        <begin position="601"/>
        <end position="643"/>
    </location>
</feature>
<dbReference type="AlphaFoldDB" id="A0A068TWJ9"/>
<feature type="region of interest" description="Disordered" evidence="1">
    <location>
        <begin position="545"/>
        <end position="586"/>
    </location>
</feature>
<dbReference type="GO" id="GO:0003729">
    <property type="term" value="F:mRNA binding"/>
    <property type="evidence" value="ECO:0007669"/>
    <property type="project" value="TreeGrafter"/>
</dbReference>
<feature type="compositionally biased region" description="Low complexity" evidence="1">
    <location>
        <begin position="553"/>
        <end position="562"/>
    </location>
</feature>
<evidence type="ECO:0000256" key="1">
    <source>
        <dbReference type="SAM" id="MobiDB-lite"/>
    </source>
</evidence>
<sequence>MSKKKATMTLKDFHGGSIPSDLPLPSAPGVMVRPSERGSFDRQAAWGNPLGRPDHRLRPGSAGTARNFDDKTTFLSHNSNIGRHFDEDERKPLDGVSGPRRTVSDESLRALPSHVVEPKTDYSASGRVPSRPSSTPGLQYASGITSSSYAGRFSETNHAGVGSQGFGPSGGVGVNFQNVSGSGGQMVSGPHPNAWGLRKEAAGVKEPAAATWSAPDAAAKLAHASALEKVSSGRWHSKQHNSSQPDVEVIRQSEVESEFHLRDKDVYSKNTYSSRHLVGGTDYHEAALARQVEKSLIVDDGIRGGSKAIPIYERARAPVTLEANERNPLMNANDFQPLHHVGKSGGAESQSAVHSELSERQKLKLLPRSKPLETQELPLEYKPQPTVPVHVEINNRSHEMQIPLKAGLVGSESGNPIVERPKLNLKPRSEPLDPAEDGTESKRNTLFGGARPRELVLKERGIDNVAVHDDDLALSPQRVKQDVLKTDRVSVHAASTRYNDKPGSIPIEHRTGKNSDGRDHRLEVERTDVQKRNWRGENWRNKREFEKQHPPHQHLQPQQQERPPSPETWRKPVEHPKAASADAPGLRYGKAASAVELAQAFSRSISDSPTPDRFSGQKGPPSQGQMPFSRLTGPTPRPQINGY</sequence>
<feature type="region of interest" description="Disordered" evidence="1">
    <location>
        <begin position="1"/>
        <end position="142"/>
    </location>
</feature>
<feature type="compositionally biased region" description="Basic and acidic residues" evidence="1">
    <location>
        <begin position="507"/>
        <end position="520"/>
    </location>
</feature>
<dbReference type="OMA" id="TRPQING"/>
<gene>
    <name evidence="2" type="ORF">GSCOC_T00029366001</name>
</gene>